<evidence type="ECO:0000313" key="3">
    <source>
        <dbReference type="Proteomes" id="UP000299102"/>
    </source>
</evidence>
<reference evidence="2 3" key="1">
    <citation type="journal article" date="2019" name="Commun. Biol.">
        <title>The bagworm genome reveals a unique fibroin gene that provides high tensile strength.</title>
        <authorList>
            <person name="Kono N."/>
            <person name="Nakamura H."/>
            <person name="Ohtoshi R."/>
            <person name="Tomita M."/>
            <person name="Numata K."/>
            <person name="Arakawa K."/>
        </authorList>
    </citation>
    <scope>NUCLEOTIDE SEQUENCE [LARGE SCALE GENOMIC DNA]</scope>
</reference>
<comment type="caution">
    <text evidence="2">The sequence shown here is derived from an EMBL/GenBank/DDBJ whole genome shotgun (WGS) entry which is preliminary data.</text>
</comment>
<keyword evidence="3" id="KW-1185">Reference proteome</keyword>
<gene>
    <name evidence="2" type="ORF">EVAR_40346_1</name>
</gene>
<dbReference type="AlphaFoldDB" id="A0A4C1YET7"/>
<feature type="compositionally biased region" description="Acidic residues" evidence="1">
    <location>
        <begin position="16"/>
        <end position="35"/>
    </location>
</feature>
<dbReference type="EMBL" id="BGZK01001157">
    <property type="protein sequence ID" value="GBP72845.1"/>
    <property type="molecule type" value="Genomic_DNA"/>
</dbReference>
<feature type="region of interest" description="Disordered" evidence="1">
    <location>
        <begin position="1"/>
        <end position="101"/>
    </location>
</feature>
<proteinExistence type="predicted"/>
<feature type="compositionally biased region" description="Basic and acidic residues" evidence="1">
    <location>
        <begin position="36"/>
        <end position="46"/>
    </location>
</feature>
<feature type="compositionally biased region" description="Basic and acidic residues" evidence="1">
    <location>
        <begin position="74"/>
        <end position="86"/>
    </location>
</feature>
<organism evidence="2 3">
    <name type="scientific">Eumeta variegata</name>
    <name type="common">Bagworm moth</name>
    <name type="synonym">Eumeta japonica</name>
    <dbReference type="NCBI Taxonomy" id="151549"/>
    <lineage>
        <taxon>Eukaryota</taxon>
        <taxon>Metazoa</taxon>
        <taxon>Ecdysozoa</taxon>
        <taxon>Arthropoda</taxon>
        <taxon>Hexapoda</taxon>
        <taxon>Insecta</taxon>
        <taxon>Pterygota</taxon>
        <taxon>Neoptera</taxon>
        <taxon>Endopterygota</taxon>
        <taxon>Lepidoptera</taxon>
        <taxon>Glossata</taxon>
        <taxon>Ditrysia</taxon>
        <taxon>Tineoidea</taxon>
        <taxon>Psychidae</taxon>
        <taxon>Oiketicinae</taxon>
        <taxon>Eumeta</taxon>
    </lineage>
</organism>
<name>A0A4C1YET7_EUMVA</name>
<protein>
    <submittedName>
        <fullName evidence="2">Uncharacterized protein</fullName>
    </submittedName>
</protein>
<evidence type="ECO:0000313" key="2">
    <source>
        <dbReference type="EMBL" id="GBP72845.1"/>
    </source>
</evidence>
<evidence type="ECO:0000256" key="1">
    <source>
        <dbReference type="SAM" id="MobiDB-lite"/>
    </source>
</evidence>
<accession>A0A4C1YET7</accession>
<dbReference type="Proteomes" id="UP000299102">
    <property type="component" value="Unassembled WGS sequence"/>
</dbReference>
<sequence>MAPGLRRGKRFPWDQADTDTVEDMDTGVEGDSESIADEKPDKTSGKRKEKTSPQLEGEQAKKKKDSGLSPSYKEILEGHSNKKPTDWIEVQSKKEKRRQHR</sequence>
<feature type="compositionally biased region" description="Basic residues" evidence="1">
    <location>
        <begin position="1"/>
        <end position="10"/>
    </location>
</feature>